<dbReference type="EMBL" id="RBOA01000307">
    <property type="protein sequence ID" value="RML98744.1"/>
    <property type="molecule type" value="Genomic_DNA"/>
</dbReference>
<keyword evidence="6 11" id="KW-1133">Transmembrane helix</keyword>
<evidence type="ECO:0000256" key="11">
    <source>
        <dbReference type="SAM" id="Phobius"/>
    </source>
</evidence>
<dbReference type="GO" id="GO:0004888">
    <property type="term" value="F:transmembrane signaling receptor activity"/>
    <property type="evidence" value="ECO:0007669"/>
    <property type="project" value="InterPro"/>
</dbReference>
<dbReference type="Gene3D" id="1.10.287.950">
    <property type="entry name" value="Methyl-accepting chemotaxis protein"/>
    <property type="match status" value="1"/>
</dbReference>
<keyword evidence="4" id="KW-0145">Chemotaxis</keyword>
<proteinExistence type="inferred from homology"/>
<comment type="subcellular location">
    <subcellularLocation>
        <location evidence="1">Cell membrane</location>
        <topology evidence="1">Multi-pass membrane protein</topology>
    </subcellularLocation>
</comment>
<evidence type="ECO:0000256" key="1">
    <source>
        <dbReference type="ARBA" id="ARBA00004651"/>
    </source>
</evidence>
<dbReference type="Pfam" id="PF00015">
    <property type="entry name" value="MCPsignal"/>
    <property type="match status" value="1"/>
</dbReference>
<dbReference type="PROSITE" id="PS50111">
    <property type="entry name" value="CHEMOTAXIS_TRANSDUC_2"/>
    <property type="match status" value="1"/>
</dbReference>
<reference evidence="13 14" key="1">
    <citation type="submission" date="2018-08" db="EMBL/GenBank/DDBJ databases">
        <title>Recombination of ecologically and evolutionarily significant loci maintains genetic cohesion in the Pseudomonas syringae species complex.</title>
        <authorList>
            <person name="Dillon M."/>
            <person name="Thakur S."/>
            <person name="Almeida R.N.D."/>
            <person name="Weir B.S."/>
            <person name="Guttman D.S."/>
        </authorList>
    </citation>
    <scope>NUCLEOTIDE SEQUENCE [LARGE SCALE GENOMIC DNA]</scope>
    <source>
        <strain evidence="13 14">ICMP 8636</strain>
    </source>
</reference>
<keyword evidence="7 11" id="KW-0472">Membrane</keyword>
<evidence type="ECO:0000256" key="9">
    <source>
        <dbReference type="ARBA" id="ARBA00029447"/>
    </source>
</evidence>
<evidence type="ECO:0000256" key="3">
    <source>
        <dbReference type="ARBA" id="ARBA00022481"/>
    </source>
</evidence>
<dbReference type="PANTHER" id="PTHR32089">
    <property type="entry name" value="METHYL-ACCEPTING CHEMOTAXIS PROTEIN MCPB"/>
    <property type="match status" value="1"/>
</dbReference>
<organism evidence="13 14">
    <name type="scientific">Pseudomonas amygdali pv. eriobotryae</name>
    <dbReference type="NCBI Taxonomy" id="129137"/>
    <lineage>
        <taxon>Bacteria</taxon>
        <taxon>Pseudomonadati</taxon>
        <taxon>Pseudomonadota</taxon>
        <taxon>Gammaproteobacteria</taxon>
        <taxon>Pseudomonadales</taxon>
        <taxon>Pseudomonadaceae</taxon>
        <taxon>Pseudomonas</taxon>
        <taxon>Pseudomonas amygdali</taxon>
    </lineage>
</organism>
<dbReference type="PANTHER" id="PTHR32089:SF39">
    <property type="entry name" value="METHYL-ACCEPTING CHEMOTAXIS PROTEIN HLYB"/>
    <property type="match status" value="1"/>
</dbReference>
<keyword evidence="3" id="KW-0488">Methylation</keyword>
<dbReference type="InterPro" id="IPR004090">
    <property type="entry name" value="Chemotax_Me-accpt_rcpt"/>
</dbReference>
<keyword evidence="2" id="KW-1003">Cell membrane</keyword>
<keyword evidence="8 10" id="KW-0807">Transducer</keyword>
<evidence type="ECO:0000259" key="12">
    <source>
        <dbReference type="PROSITE" id="PS50111"/>
    </source>
</evidence>
<feature type="transmembrane region" description="Helical" evidence="11">
    <location>
        <begin position="17"/>
        <end position="34"/>
    </location>
</feature>
<dbReference type="AlphaFoldDB" id="A0A3M3AEA7"/>
<comment type="similarity">
    <text evidence="9">Belongs to the methyl-accepting chemotaxis (MCP) protein family.</text>
</comment>
<dbReference type="SUPFAM" id="SSF58104">
    <property type="entry name" value="Methyl-accepting chemotaxis protein (MCP) signaling domain"/>
    <property type="match status" value="1"/>
</dbReference>
<dbReference type="PRINTS" id="PR00260">
    <property type="entry name" value="CHEMTRNSDUCR"/>
</dbReference>
<feature type="transmembrane region" description="Helical" evidence="11">
    <location>
        <begin position="40"/>
        <end position="61"/>
    </location>
</feature>
<gene>
    <name evidence="13" type="ORF">ALQ86_00762</name>
</gene>
<dbReference type="Gene3D" id="3.40.50.720">
    <property type="entry name" value="NAD(P)-binding Rossmann-like Domain"/>
    <property type="match status" value="1"/>
</dbReference>
<dbReference type="InterPro" id="IPR004089">
    <property type="entry name" value="MCPsignal_dom"/>
</dbReference>
<evidence type="ECO:0000313" key="14">
    <source>
        <dbReference type="Proteomes" id="UP000272627"/>
    </source>
</evidence>
<comment type="caution">
    <text evidence="13">The sequence shown here is derived from an EMBL/GenBank/DDBJ whole genome shotgun (WGS) entry which is preliminary data.</text>
</comment>
<accession>A0A3M3AEA7</accession>
<feature type="domain" description="Methyl-accepting transducer" evidence="12">
    <location>
        <begin position="115"/>
        <end position="333"/>
    </location>
</feature>
<evidence type="ECO:0000256" key="2">
    <source>
        <dbReference type="ARBA" id="ARBA00022475"/>
    </source>
</evidence>
<evidence type="ECO:0000256" key="6">
    <source>
        <dbReference type="ARBA" id="ARBA00022989"/>
    </source>
</evidence>
<evidence type="ECO:0000313" key="13">
    <source>
        <dbReference type="EMBL" id="RML98744.1"/>
    </source>
</evidence>
<evidence type="ECO:0000256" key="4">
    <source>
        <dbReference type="ARBA" id="ARBA00022500"/>
    </source>
</evidence>
<name>A0A3M3AEA7_PSEA0</name>
<dbReference type="Proteomes" id="UP000272627">
    <property type="component" value="Unassembled WGS sequence"/>
</dbReference>
<evidence type="ECO:0000256" key="8">
    <source>
        <dbReference type="ARBA" id="ARBA00023224"/>
    </source>
</evidence>
<dbReference type="SMART" id="SM00283">
    <property type="entry name" value="MA"/>
    <property type="match status" value="1"/>
</dbReference>
<protein>
    <submittedName>
        <fullName evidence="13">Methyl-accepting chemotaxis protein</fullName>
    </submittedName>
</protein>
<dbReference type="GO" id="GO:0006935">
    <property type="term" value="P:chemotaxis"/>
    <property type="evidence" value="ECO:0007669"/>
    <property type="project" value="UniProtKB-KW"/>
</dbReference>
<evidence type="ECO:0000256" key="10">
    <source>
        <dbReference type="PROSITE-ProRule" id="PRU00284"/>
    </source>
</evidence>
<evidence type="ECO:0000256" key="7">
    <source>
        <dbReference type="ARBA" id="ARBA00023136"/>
    </source>
</evidence>
<dbReference type="GO" id="GO:0005886">
    <property type="term" value="C:plasma membrane"/>
    <property type="evidence" value="ECO:0007669"/>
    <property type="project" value="UniProtKB-SubCell"/>
</dbReference>
<evidence type="ECO:0000256" key="5">
    <source>
        <dbReference type="ARBA" id="ARBA00022692"/>
    </source>
</evidence>
<keyword evidence="5 11" id="KW-0812">Transmembrane</keyword>
<dbReference type="GO" id="GO:0007165">
    <property type="term" value="P:signal transduction"/>
    <property type="evidence" value="ECO:0007669"/>
    <property type="project" value="UniProtKB-KW"/>
</dbReference>
<sequence>MMSNHSSSNPAQNRPRFIWFSLIPVIPAAAWILTQSGTSTSNLVACAALLAIGLGACALAARTQQNDVHRAVAQALDHHQAHNAQTSAMASHAQLNEVFLGAMPIWAKQVESSRQQTETAIVELSSRFMGISERLQETVQASQHAAGELDGQNADGALKVLSQSDSELSQVIDSLKATQASRDQTLSQVRSLTAYTGELRTMAADVAAIAAQTNLLALNAAIEAARAGEAGRGFAVVADEVRSLAHRTQESASQVQEMIEQLQSGAREAVALMNESQRESVETVGIANKAVASLEHVTERIGEIDGMNHSVATATEEQTAVVEAINVDITEINTLNQQGVENLNATLRACTDLEQQSTRLTQLVGTRTEIWERAGIDLNTLPEVMDVEELVDAALVGFDRRELVTIPPLHVAGRWDALDGARQGLLSDIRQANAAERYLTKA</sequence>